<dbReference type="InterPro" id="IPR001810">
    <property type="entry name" value="F-box_dom"/>
</dbReference>
<accession>A0ABR0LDE6</accession>
<organism evidence="2 3">
    <name type="scientific">Rachicladosporium monterosium</name>
    <dbReference type="NCBI Taxonomy" id="1507873"/>
    <lineage>
        <taxon>Eukaryota</taxon>
        <taxon>Fungi</taxon>
        <taxon>Dikarya</taxon>
        <taxon>Ascomycota</taxon>
        <taxon>Pezizomycotina</taxon>
        <taxon>Dothideomycetes</taxon>
        <taxon>Dothideomycetidae</taxon>
        <taxon>Cladosporiales</taxon>
        <taxon>Cladosporiaceae</taxon>
        <taxon>Rachicladosporium</taxon>
    </lineage>
</organism>
<proteinExistence type="predicted"/>
<evidence type="ECO:0000313" key="2">
    <source>
        <dbReference type="EMBL" id="KAK5147152.1"/>
    </source>
</evidence>
<dbReference type="EMBL" id="JAVRRR010000052">
    <property type="protein sequence ID" value="KAK5147152.1"/>
    <property type="molecule type" value="Genomic_DNA"/>
</dbReference>
<evidence type="ECO:0000313" key="3">
    <source>
        <dbReference type="Proteomes" id="UP001308179"/>
    </source>
</evidence>
<evidence type="ECO:0000259" key="1">
    <source>
        <dbReference type="PROSITE" id="PS50181"/>
    </source>
</evidence>
<sequence length="644" mass="72559">MAISKYQAHKAMKIAIARGSSPDPNFSRIDFGSLPDHANDEIVEKVGISPPSYEEVVPLRRAGTVERLQDGKEDFVAARGIEHEGQGGRGPTLHIRAPRISTVERDAASIIVGHRNAPVLIHGVAAMTALLGLSHELLHCIFAEVDPADLAALALTCQDLHSYIRGNRLLHKDIYVRRYDEPSCNAEQDWERQMQDLTKLEKLLESENKQTKLDSLGFVAEQINRLLETAHHKTESSSNLPLLIEHFHDTTNIDAFLCSSTLFDRAGNENQQPAKTEQLRQSSAKLHCLFGVPIDVVPNRLTYAYQRPDLSLSPSSCTRLQMRPLPTHTYARSKVYDLRQYTEHTLWGPFTDDGTQRVDWEKVEAVMVVLGFNLNKFTERSDGRWPCIWDKPFIGASPNSYASQPVIARPSRDPDDEDKMFKIRELALALDAQDPYGVTGTWMRVVCFLDYNDLYAFNFSARVETDEQREPIDTEEGTIDLKELVCTVADVLLSVAIRLIKIKLQVTKIEPPGSGDEGEEDDDDGMDWSHFQGERLPVVHFRGNSRSLHASWDPNANSKIRGTVRQTPEGEIRWTTFSIFHGEERWRSEGIQVGGIRSGRGVLGNWFDKDYDIHGPAGPTAFWKITDELEDDRSRSGSSPLAYF</sequence>
<dbReference type="CDD" id="cd09917">
    <property type="entry name" value="F-box_SF"/>
    <property type="match status" value="1"/>
</dbReference>
<dbReference type="SMART" id="SM00256">
    <property type="entry name" value="FBOX"/>
    <property type="match status" value="1"/>
</dbReference>
<dbReference type="PROSITE" id="PS50181">
    <property type="entry name" value="FBOX"/>
    <property type="match status" value="1"/>
</dbReference>
<dbReference type="InterPro" id="IPR036047">
    <property type="entry name" value="F-box-like_dom_sf"/>
</dbReference>
<feature type="domain" description="F-box" evidence="1">
    <location>
        <begin position="127"/>
        <end position="173"/>
    </location>
</feature>
<gene>
    <name evidence="2" type="ORF">LTR32_001348</name>
</gene>
<name>A0ABR0LDE6_9PEZI</name>
<dbReference type="Pfam" id="PF00646">
    <property type="entry name" value="F-box"/>
    <property type="match status" value="1"/>
</dbReference>
<dbReference type="Proteomes" id="UP001308179">
    <property type="component" value="Unassembled WGS sequence"/>
</dbReference>
<dbReference type="SUPFAM" id="SSF81383">
    <property type="entry name" value="F-box domain"/>
    <property type="match status" value="1"/>
</dbReference>
<reference evidence="2 3" key="1">
    <citation type="submission" date="2023-08" db="EMBL/GenBank/DDBJ databases">
        <title>Black Yeasts Isolated from many extreme environments.</title>
        <authorList>
            <person name="Coleine C."/>
            <person name="Stajich J.E."/>
            <person name="Selbmann L."/>
        </authorList>
    </citation>
    <scope>NUCLEOTIDE SEQUENCE [LARGE SCALE GENOMIC DNA]</scope>
    <source>
        <strain evidence="2 3">CCFEE 5386</strain>
    </source>
</reference>
<protein>
    <recommendedName>
        <fullName evidence="1">F-box domain-containing protein</fullName>
    </recommendedName>
</protein>
<keyword evidence="3" id="KW-1185">Reference proteome</keyword>
<comment type="caution">
    <text evidence="2">The sequence shown here is derived from an EMBL/GenBank/DDBJ whole genome shotgun (WGS) entry which is preliminary data.</text>
</comment>